<reference evidence="2" key="1">
    <citation type="journal article" date="2019" name="Int. J. Syst. Evol. Microbiol.">
        <title>The Global Catalogue of Microorganisms (GCM) 10K type strain sequencing project: providing services to taxonomists for standard genome sequencing and annotation.</title>
        <authorList>
            <consortium name="The Broad Institute Genomics Platform"/>
            <consortium name="The Broad Institute Genome Sequencing Center for Infectious Disease"/>
            <person name="Wu L."/>
            <person name="Ma J."/>
        </authorList>
    </citation>
    <scope>NUCLEOTIDE SEQUENCE [LARGE SCALE GENOMIC DNA]</scope>
    <source>
        <strain evidence="2">JCM 3338</strain>
    </source>
</reference>
<protein>
    <submittedName>
        <fullName evidence="1">Uncharacterized protein</fullName>
    </submittedName>
</protein>
<comment type="caution">
    <text evidence="1">The sequence shown here is derived from an EMBL/GenBank/DDBJ whole genome shotgun (WGS) entry which is preliminary data.</text>
</comment>
<name>A0ABW4XEW5_9ACTN</name>
<dbReference type="EMBL" id="JBHUHP010000016">
    <property type="protein sequence ID" value="MFD2093220.1"/>
    <property type="molecule type" value="Genomic_DNA"/>
</dbReference>
<dbReference type="Proteomes" id="UP001597402">
    <property type="component" value="Unassembled WGS sequence"/>
</dbReference>
<dbReference type="RefSeq" id="WP_376878539.1">
    <property type="nucleotide sequence ID" value="NZ_JBHUHP010000016.1"/>
</dbReference>
<keyword evidence="2" id="KW-1185">Reference proteome</keyword>
<proteinExistence type="predicted"/>
<evidence type="ECO:0000313" key="1">
    <source>
        <dbReference type="EMBL" id="MFD2093220.1"/>
    </source>
</evidence>
<sequence length="71" mass="7303">MHGTDVADAVGLAWSPPTDVAAAVLARLFPGTDPGAEPMAVLLWATGRADLPGRPRRTAWTYAMTPAGDSG</sequence>
<evidence type="ECO:0000313" key="2">
    <source>
        <dbReference type="Proteomes" id="UP001597402"/>
    </source>
</evidence>
<accession>A0ABW4XEW5</accession>
<organism evidence="1 2">
    <name type="scientific">Blastococcus deserti</name>
    <dbReference type="NCBI Taxonomy" id="2259033"/>
    <lineage>
        <taxon>Bacteria</taxon>
        <taxon>Bacillati</taxon>
        <taxon>Actinomycetota</taxon>
        <taxon>Actinomycetes</taxon>
        <taxon>Geodermatophilales</taxon>
        <taxon>Geodermatophilaceae</taxon>
        <taxon>Blastococcus</taxon>
    </lineage>
</organism>
<gene>
    <name evidence="1" type="ORF">ACFSHS_16775</name>
</gene>